<evidence type="ECO:0000259" key="2">
    <source>
        <dbReference type="Pfam" id="PF07883"/>
    </source>
</evidence>
<gene>
    <name evidence="3" type="ORF">SAMN03084138_00572</name>
</gene>
<reference evidence="3 4" key="1">
    <citation type="submission" date="2016-10" db="EMBL/GenBank/DDBJ databases">
        <authorList>
            <person name="de Groot N.N."/>
        </authorList>
    </citation>
    <scope>NUCLEOTIDE SEQUENCE [LARGE SCALE GENOMIC DNA]</scope>
    <source>
        <strain evidence="3 4">DSM 15893</strain>
    </source>
</reference>
<keyword evidence="1" id="KW-0479">Metal-binding</keyword>
<evidence type="ECO:0000313" key="4">
    <source>
        <dbReference type="Proteomes" id="UP000182692"/>
    </source>
</evidence>
<dbReference type="EMBL" id="FOWR01000003">
    <property type="protein sequence ID" value="SFO82601.1"/>
    <property type="molecule type" value="Genomic_DNA"/>
</dbReference>
<dbReference type="Pfam" id="PF07883">
    <property type="entry name" value="Cupin_2"/>
    <property type="match status" value="1"/>
</dbReference>
<evidence type="ECO:0000256" key="1">
    <source>
        <dbReference type="ARBA" id="ARBA00022723"/>
    </source>
</evidence>
<name>A0A1I5KDB6_9GAMM</name>
<dbReference type="STRING" id="1121869.SAMN03084138_00572"/>
<dbReference type="RefSeq" id="WP_074925212.1">
    <property type="nucleotide sequence ID" value="NZ_FOWR01000003.1"/>
</dbReference>
<accession>A0A1I5KDB6</accession>
<protein>
    <submittedName>
        <fullName evidence="3">Uncharacterized conserved protein, cupin superfamily</fullName>
    </submittedName>
</protein>
<evidence type="ECO:0000313" key="3">
    <source>
        <dbReference type="EMBL" id="SFO82601.1"/>
    </source>
</evidence>
<dbReference type="SUPFAM" id="SSF51182">
    <property type="entry name" value="RmlC-like cupins"/>
    <property type="match status" value="1"/>
</dbReference>
<dbReference type="Proteomes" id="UP000182692">
    <property type="component" value="Unassembled WGS sequence"/>
</dbReference>
<dbReference type="InterPro" id="IPR051610">
    <property type="entry name" value="GPI/OXD"/>
</dbReference>
<dbReference type="InterPro" id="IPR014710">
    <property type="entry name" value="RmlC-like_jellyroll"/>
</dbReference>
<proteinExistence type="predicted"/>
<feature type="domain" description="Cupin type-2" evidence="2">
    <location>
        <begin position="47"/>
        <end position="117"/>
    </location>
</feature>
<dbReference type="OrthoDB" id="116921at2"/>
<dbReference type="PANTHER" id="PTHR35848:SF9">
    <property type="entry name" value="SLL1358 PROTEIN"/>
    <property type="match status" value="1"/>
</dbReference>
<dbReference type="AlphaFoldDB" id="A0A1I5KDB6"/>
<organism evidence="3 4">
    <name type="scientific">Enterovibrio norvegicus DSM 15893</name>
    <dbReference type="NCBI Taxonomy" id="1121869"/>
    <lineage>
        <taxon>Bacteria</taxon>
        <taxon>Pseudomonadati</taxon>
        <taxon>Pseudomonadota</taxon>
        <taxon>Gammaproteobacteria</taxon>
        <taxon>Vibrionales</taxon>
        <taxon>Vibrionaceae</taxon>
        <taxon>Enterovibrio</taxon>
    </lineage>
</organism>
<dbReference type="CDD" id="cd02224">
    <property type="entry name" value="cupin_SPO2919-like"/>
    <property type="match status" value="1"/>
</dbReference>
<sequence length="161" mass="18115">MSKSIISKVEIEQMEGTCKTHFLNSKAIRTNKSLGDVVGLTGFGFHIVEIEPGYESTEYHVHYFEDECVYVLEGNAEVTIGEDTFGVGEGYFIGYPANGLPHTMINTGSETLRCIVVGQRLAHDEADYPRLNKRIFRNQDRPWQVIDIENIDFPGGNRGKK</sequence>
<dbReference type="PANTHER" id="PTHR35848">
    <property type="entry name" value="OXALATE-BINDING PROTEIN"/>
    <property type="match status" value="1"/>
</dbReference>
<dbReference type="InterPro" id="IPR013096">
    <property type="entry name" value="Cupin_2"/>
</dbReference>
<dbReference type="Gene3D" id="2.60.120.10">
    <property type="entry name" value="Jelly Rolls"/>
    <property type="match status" value="1"/>
</dbReference>
<dbReference type="GeneID" id="35872788"/>
<dbReference type="GO" id="GO:0046872">
    <property type="term" value="F:metal ion binding"/>
    <property type="evidence" value="ECO:0007669"/>
    <property type="project" value="UniProtKB-KW"/>
</dbReference>
<dbReference type="InterPro" id="IPR011051">
    <property type="entry name" value="RmlC_Cupin_sf"/>
</dbReference>